<evidence type="ECO:0000313" key="1">
    <source>
        <dbReference type="EMBL" id="EKS01117.1"/>
    </source>
</evidence>
<evidence type="ECO:0000313" key="2">
    <source>
        <dbReference type="Proteomes" id="UP000001343"/>
    </source>
</evidence>
<accession>A0AA87SZQ2</accession>
<comment type="caution">
    <text evidence="1">The sequence shown here is derived from an EMBL/GenBank/DDBJ whole genome shotgun (WGS) entry which is preliminary data.</text>
</comment>
<dbReference type="Proteomes" id="UP000001343">
    <property type="component" value="Unassembled WGS sequence"/>
</dbReference>
<name>A0AA87SZQ2_9LEPT</name>
<dbReference type="AlphaFoldDB" id="A0AA87SZQ2"/>
<organism evidence="1 2">
    <name type="scientific">Leptospira mayottensis 200901122</name>
    <dbReference type="NCBI Taxonomy" id="1193010"/>
    <lineage>
        <taxon>Bacteria</taxon>
        <taxon>Pseudomonadati</taxon>
        <taxon>Spirochaetota</taxon>
        <taxon>Spirochaetia</taxon>
        <taxon>Leptospirales</taxon>
        <taxon>Leptospiraceae</taxon>
        <taxon>Leptospira</taxon>
    </lineage>
</organism>
<gene>
    <name evidence="1" type="ORF">LEP1GSC125_3788</name>
</gene>
<protein>
    <submittedName>
        <fullName evidence="1">Uncharacterized protein</fullName>
    </submittedName>
</protein>
<dbReference type="EMBL" id="AKWM02000024">
    <property type="protein sequence ID" value="EKS01117.1"/>
    <property type="molecule type" value="Genomic_DNA"/>
</dbReference>
<proteinExistence type="predicted"/>
<sequence>MYPKDHGYVPIASTKEALLRLNEKIFLNCLNPKIRFVL</sequence>
<reference evidence="1 2" key="1">
    <citation type="journal article" date="2014" name="Int. J. Syst. Evol. Microbiol.">
        <title>Leptospira mayottensis sp. nov., a pathogenic species of the genus Leptospira isolated from humans.</title>
        <authorList>
            <person name="Bourhy P."/>
            <person name="Collet L."/>
            <person name="Brisse S."/>
            <person name="Picardeau M."/>
        </authorList>
    </citation>
    <scope>NUCLEOTIDE SEQUENCE [LARGE SCALE GENOMIC DNA]</scope>
    <source>
        <strain evidence="1 2">200901122</strain>
    </source>
</reference>